<dbReference type="Proteomes" id="UP000014216">
    <property type="component" value="Unassembled WGS sequence"/>
</dbReference>
<reference evidence="4 5" key="1">
    <citation type="journal article" date="2013" name="Genome Announc.">
        <title>Draft Genome Sequence of Desulfotignum phosphitoxidans DSM 13687 Strain FiPS-3.</title>
        <authorList>
            <person name="Poehlein A."/>
            <person name="Daniel R."/>
            <person name="Simeonova D.D."/>
        </authorList>
    </citation>
    <scope>NUCLEOTIDE SEQUENCE [LARGE SCALE GENOMIC DNA]</scope>
    <source>
        <strain evidence="4 5">DSM 13687</strain>
    </source>
</reference>
<evidence type="ECO:0000313" key="4">
    <source>
        <dbReference type="EMBL" id="EMS79559.1"/>
    </source>
</evidence>
<evidence type="ECO:0000313" key="5">
    <source>
        <dbReference type="Proteomes" id="UP000014216"/>
    </source>
</evidence>
<feature type="compositionally biased region" description="Basic and acidic residues" evidence="1">
    <location>
        <begin position="298"/>
        <end position="325"/>
    </location>
</feature>
<dbReference type="InterPro" id="IPR052026">
    <property type="entry name" value="ExeA_AAA_ATPase_DNA-bind"/>
</dbReference>
<evidence type="ECO:0000256" key="1">
    <source>
        <dbReference type="SAM" id="MobiDB-lite"/>
    </source>
</evidence>
<evidence type="ECO:0000259" key="3">
    <source>
        <dbReference type="Pfam" id="PF13401"/>
    </source>
</evidence>
<dbReference type="GO" id="GO:0016887">
    <property type="term" value="F:ATP hydrolysis activity"/>
    <property type="evidence" value="ECO:0007669"/>
    <property type="project" value="InterPro"/>
</dbReference>
<feature type="region of interest" description="Disordered" evidence="1">
    <location>
        <begin position="290"/>
        <end position="325"/>
    </location>
</feature>
<protein>
    <submittedName>
        <fullName evidence="4">Secretion ATPase, PEP-CTERM locus subfamily</fullName>
    </submittedName>
</protein>
<dbReference type="InterPro" id="IPR049945">
    <property type="entry name" value="AAA_22"/>
</dbReference>
<gene>
    <name evidence="4" type="ORF">Dpo_4c01060</name>
</gene>
<accession>S0G253</accession>
<keyword evidence="2" id="KW-0812">Transmembrane</keyword>
<dbReference type="OrthoDB" id="9779230at2"/>
<feature type="domain" description="ORC1/DEAH AAA+ ATPase" evidence="3">
    <location>
        <begin position="42"/>
        <end position="169"/>
    </location>
</feature>
<proteinExistence type="predicted"/>
<dbReference type="AlphaFoldDB" id="S0G253"/>
<feature type="transmembrane region" description="Helical" evidence="2">
    <location>
        <begin position="365"/>
        <end position="383"/>
    </location>
</feature>
<keyword evidence="2" id="KW-1133">Transmembrane helix</keyword>
<keyword evidence="2" id="KW-0472">Membrane</keyword>
<dbReference type="PANTHER" id="PTHR35894">
    <property type="entry name" value="GENERAL SECRETION PATHWAY PROTEIN A-RELATED"/>
    <property type="match status" value="1"/>
</dbReference>
<dbReference type="RefSeq" id="WP_006965796.1">
    <property type="nucleotide sequence ID" value="NZ_APJX01000004.1"/>
</dbReference>
<dbReference type="SUPFAM" id="SSF52540">
    <property type="entry name" value="P-loop containing nucleoside triphosphate hydrolases"/>
    <property type="match status" value="1"/>
</dbReference>
<keyword evidence="5" id="KW-1185">Reference proteome</keyword>
<evidence type="ECO:0000256" key="2">
    <source>
        <dbReference type="SAM" id="Phobius"/>
    </source>
</evidence>
<dbReference type="InterPro" id="IPR027417">
    <property type="entry name" value="P-loop_NTPase"/>
</dbReference>
<organism evidence="4 5">
    <name type="scientific">Desulfotignum phosphitoxidans DSM 13687</name>
    <dbReference type="NCBI Taxonomy" id="1286635"/>
    <lineage>
        <taxon>Bacteria</taxon>
        <taxon>Pseudomonadati</taxon>
        <taxon>Thermodesulfobacteriota</taxon>
        <taxon>Desulfobacteria</taxon>
        <taxon>Desulfobacterales</taxon>
        <taxon>Desulfobacteraceae</taxon>
        <taxon>Desulfotignum</taxon>
    </lineage>
</organism>
<comment type="caution">
    <text evidence="4">The sequence shown here is derived from an EMBL/GenBank/DDBJ whole genome shotgun (WGS) entry which is preliminary data.</text>
</comment>
<dbReference type="PANTHER" id="PTHR35894:SF1">
    <property type="entry name" value="PHOSPHORIBULOKINASE _ URIDINE KINASE FAMILY"/>
    <property type="match status" value="1"/>
</dbReference>
<sequence length="485" mass="55912">MYKEYYLMQDEPFAAFPSPYLFYKSKNHIKAWKNIVHNLQKKEPVVMVAGEYGTGKTLLCLKMLRFMEKYKVQPRIHIPSPGYDFSMVLEKIAKELGLNVDSGNMAEFRRSIYEYFETDSSAKTRYLYLIIDDIHEFDYAFISELTKLITFNYNGYFPIKLFMFGHKSFMKNLEKRNLISFKQRVRVVTLAALNMPEVTEYIYFRLISSGAAGSPVFNEEAIALITEVSRGLPRLINKICDSSLVVAYKRRVNVIDRSVVAIALAEEGIVDFDDHVGSAQTSRAQVAVAENSTSARTYRSDRSEPRVMRHPVQEPVREPESLRKTEAGRQVNDLFTDSEQRNQSKERKRFSTMDLKKSAFIDGKTLTIACLILLIVLMMLFFVRDIRMNSMPAPENMLQNGTGSVITKPIQYPMSEQKKEIVVKKYIFRPEPDAAVLPTHEWFVRPVVEEFFDTQTQDSPLVTESDTAEPVLYDKHVTQIFNQNG</sequence>
<dbReference type="Gene3D" id="3.40.50.300">
    <property type="entry name" value="P-loop containing nucleotide triphosphate hydrolases"/>
    <property type="match status" value="1"/>
</dbReference>
<dbReference type="Pfam" id="PF13401">
    <property type="entry name" value="AAA_22"/>
    <property type="match status" value="1"/>
</dbReference>
<name>S0G253_9BACT</name>
<dbReference type="EMBL" id="APJX01000004">
    <property type="protein sequence ID" value="EMS79559.1"/>
    <property type="molecule type" value="Genomic_DNA"/>
</dbReference>